<reference evidence="3" key="2">
    <citation type="submission" date="2015-01" db="EMBL/GenBank/DDBJ databases">
        <title>Evolutionary Origins and Diversification of the Mycorrhizal Mutualists.</title>
        <authorList>
            <consortium name="DOE Joint Genome Institute"/>
            <consortium name="Mycorrhizal Genomics Consortium"/>
            <person name="Kohler A."/>
            <person name="Kuo A."/>
            <person name="Nagy L.G."/>
            <person name="Floudas D."/>
            <person name="Copeland A."/>
            <person name="Barry K.W."/>
            <person name="Cichocki N."/>
            <person name="Veneault-Fourrey C."/>
            <person name="LaButti K."/>
            <person name="Lindquist E.A."/>
            <person name="Lipzen A."/>
            <person name="Lundell T."/>
            <person name="Morin E."/>
            <person name="Murat C."/>
            <person name="Riley R."/>
            <person name="Ohm R."/>
            <person name="Sun H."/>
            <person name="Tunlid A."/>
            <person name="Henrissat B."/>
            <person name="Grigoriev I.V."/>
            <person name="Hibbett D.S."/>
            <person name="Martin F."/>
        </authorList>
    </citation>
    <scope>NUCLEOTIDE SEQUENCE [LARGE SCALE GENOMIC DNA]</scope>
    <source>
        <strain evidence="3">F 1598</strain>
    </source>
</reference>
<keyword evidence="3" id="KW-1185">Reference proteome</keyword>
<organism evidence="2 3">
    <name type="scientific">Piloderma croceum (strain F 1598)</name>
    <dbReference type="NCBI Taxonomy" id="765440"/>
    <lineage>
        <taxon>Eukaryota</taxon>
        <taxon>Fungi</taxon>
        <taxon>Dikarya</taxon>
        <taxon>Basidiomycota</taxon>
        <taxon>Agaricomycotina</taxon>
        <taxon>Agaricomycetes</taxon>
        <taxon>Agaricomycetidae</taxon>
        <taxon>Atheliales</taxon>
        <taxon>Atheliaceae</taxon>
        <taxon>Piloderma</taxon>
    </lineage>
</organism>
<gene>
    <name evidence="2" type="ORF">PILCRDRAFT_823549</name>
</gene>
<protein>
    <submittedName>
        <fullName evidence="2">Uncharacterized protein</fullName>
    </submittedName>
</protein>
<evidence type="ECO:0000256" key="1">
    <source>
        <dbReference type="SAM" id="SignalP"/>
    </source>
</evidence>
<evidence type="ECO:0000313" key="2">
    <source>
        <dbReference type="EMBL" id="KIM79294.1"/>
    </source>
</evidence>
<reference evidence="2 3" key="1">
    <citation type="submission" date="2014-04" db="EMBL/GenBank/DDBJ databases">
        <authorList>
            <consortium name="DOE Joint Genome Institute"/>
            <person name="Kuo A."/>
            <person name="Tarkka M."/>
            <person name="Buscot F."/>
            <person name="Kohler A."/>
            <person name="Nagy L.G."/>
            <person name="Floudas D."/>
            <person name="Copeland A."/>
            <person name="Barry K.W."/>
            <person name="Cichocki N."/>
            <person name="Veneault-Fourrey C."/>
            <person name="LaButti K."/>
            <person name="Lindquist E.A."/>
            <person name="Lipzen A."/>
            <person name="Lundell T."/>
            <person name="Morin E."/>
            <person name="Murat C."/>
            <person name="Sun H."/>
            <person name="Tunlid A."/>
            <person name="Henrissat B."/>
            <person name="Grigoriev I.V."/>
            <person name="Hibbett D.S."/>
            <person name="Martin F."/>
            <person name="Nordberg H.P."/>
            <person name="Cantor M.N."/>
            <person name="Hua S.X."/>
        </authorList>
    </citation>
    <scope>NUCLEOTIDE SEQUENCE [LARGE SCALE GENOMIC DNA]</scope>
    <source>
        <strain evidence="2 3">F 1598</strain>
    </source>
</reference>
<name>A0A0C3FI51_PILCF</name>
<dbReference type="EMBL" id="KN833010">
    <property type="protein sequence ID" value="KIM79294.1"/>
    <property type="molecule type" value="Genomic_DNA"/>
</dbReference>
<dbReference type="InParanoid" id="A0A0C3FI51"/>
<dbReference type="AlphaFoldDB" id="A0A0C3FI51"/>
<keyword evidence="1" id="KW-0732">Signal</keyword>
<proteinExistence type="predicted"/>
<dbReference type="OrthoDB" id="5585141at2759"/>
<evidence type="ECO:0000313" key="3">
    <source>
        <dbReference type="Proteomes" id="UP000054166"/>
    </source>
</evidence>
<sequence length="157" mass="18121">MRFFLLAFFYFLFNWCLDDDQTAPIDALEVKFNKDICSQGIKPGGQADVDFVNKVVVPYYMNETWLTKAPPAGWEKERHKIVAKCHKNSYNYCLEADQNKWSDCVKGMAGSLMLKYGATAMSFCPIFNEKVANFQKDDLPQVNRFFTQYCKTKGKTC</sequence>
<dbReference type="Proteomes" id="UP000054166">
    <property type="component" value="Unassembled WGS sequence"/>
</dbReference>
<dbReference type="HOGENOM" id="CLU_1678601_0_0_1"/>
<accession>A0A0C3FI51</accession>
<feature type="signal peptide" evidence="1">
    <location>
        <begin position="1"/>
        <end position="22"/>
    </location>
</feature>
<feature type="chain" id="PRO_5002164259" evidence="1">
    <location>
        <begin position="23"/>
        <end position="157"/>
    </location>
</feature>